<dbReference type="GO" id="GO:0006457">
    <property type="term" value="P:protein folding"/>
    <property type="evidence" value="ECO:0007669"/>
    <property type="project" value="InterPro"/>
</dbReference>
<keyword evidence="5" id="KW-0697">Rotamase</keyword>
<dbReference type="Gene3D" id="2.40.100.10">
    <property type="entry name" value="Cyclophilin-like"/>
    <property type="match status" value="1"/>
</dbReference>
<dbReference type="PANTHER" id="PTHR45625:SF4">
    <property type="entry name" value="PEPTIDYLPROLYL ISOMERASE DOMAIN AND WD REPEAT-CONTAINING PROTEIN 1"/>
    <property type="match status" value="1"/>
</dbReference>
<comment type="caution">
    <text evidence="8">The sequence shown here is derived from an EMBL/GenBank/DDBJ whole genome shotgun (WGS) entry which is preliminary data.</text>
</comment>
<proteinExistence type="predicted"/>
<dbReference type="Pfam" id="PF00160">
    <property type="entry name" value="Pro_isomerase"/>
    <property type="match status" value="1"/>
</dbReference>
<dbReference type="GO" id="GO:0003755">
    <property type="term" value="F:peptidyl-prolyl cis-trans isomerase activity"/>
    <property type="evidence" value="ECO:0007669"/>
    <property type="project" value="UniProtKB-KW"/>
</dbReference>
<dbReference type="STRING" id="1245528.M3HPN9"/>
<dbReference type="PROSITE" id="PS50072">
    <property type="entry name" value="CSA_PPIASE_2"/>
    <property type="match status" value="1"/>
</dbReference>
<keyword evidence="6 8" id="KW-0413">Isomerase</keyword>
<dbReference type="SUPFAM" id="SSF50891">
    <property type="entry name" value="Cyclophilin-like"/>
    <property type="match status" value="1"/>
</dbReference>
<dbReference type="InterPro" id="IPR036322">
    <property type="entry name" value="WD40_repeat_dom_sf"/>
</dbReference>
<comment type="catalytic activity">
    <reaction evidence="1">
        <text>[protein]-peptidylproline (omega=180) = [protein]-peptidylproline (omega=0)</text>
        <dbReference type="Rhea" id="RHEA:16237"/>
        <dbReference type="Rhea" id="RHEA-COMP:10747"/>
        <dbReference type="Rhea" id="RHEA-COMP:10748"/>
        <dbReference type="ChEBI" id="CHEBI:83833"/>
        <dbReference type="ChEBI" id="CHEBI:83834"/>
        <dbReference type="EC" id="5.2.1.8"/>
    </reaction>
</comment>
<organism evidence="8 9">
    <name type="scientific">Candida maltosa (strain Xu316)</name>
    <name type="common">Yeast</name>
    <dbReference type="NCBI Taxonomy" id="1245528"/>
    <lineage>
        <taxon>Eukaryota</taxon>
        <taxon>Fungi</taxon>
        <taxon>Dikarya</taxon>
        <taxon>Ascomycota</taxon>
        <taxon>Saccharomycotina</taxon>
        <taxon>Pichiomycetes</taxon>
        <taxon>Debaryomycetaceae</taxon>
        <taxon>Candida/Lodderomyces clade</taxon>
        <taxon>Candida</taxon>
    </lineage>
</organism>
<dbReference type="EMBL" id="AOGT01000658">
    <property type="protein sequence ID" value="EMG49447.1"/>
    <property type="molecule type" value="Genomic_DNA"/>
</dbReference>
<dbReference type="HOGENOM" id="CLU_012062_31_2_1"/>
<name>M3HPN9_CANMX</name>
<evidence type="ECO:0000256" key="2">
    <source>
        <dbReference type="ARBA" id="ARBA00013194"/>
    </source>
</evidence>
<dbReference type="OMA" id="KITHIVY"/>
<dbReference type="OrthoDB" id="271386at2759"/>
<evidence type="ECO:0000313" key="9">
    <source>
        <dbReference type="Proteomes" id="UP000011777"/>
    </source>
</evidence>
<dbReference type="InterPro" id="IPR015943">
    <property type="entry name" value="WD40/YVTN_repeat-like_dom_sf"/>
</dbReference>
<gene>
    <name evidence="8" type="ORF">G210_5786</name>
</gene>
<dbReference type="FunFam" id="2.40.100.10:FF:000003">
    <property type="entry name" value="Peptidylprolyl isomerase domain and WD repeat-containing 1"/>
    <property type="match status" value="1"/>
</dbReference>
<protein>
    <recommendedName>
        <fullName evidence="2">peptidylprolyl isomerase</fullName>
        <ecNumber evidence="2">5.2.1.8</ecNumber>
    </recommendedName>
</protein>
<dbReference type="SUPFAM" id="SSF50978">
    <property type="entry name" value="WD40 repeat-like"/>
    <property type="match status" value="1"/>
</dbReference>
<evidence type="ECO:0000259" key="7">
    <source>
        <dbReference type="PROSITE" id="PS50072"/>
    </source>
</evidence>
<keyword evidence="9" id="KW-1185">Reference proteome</keyword>
<evidence type="ECO:0000256" key="3">
    <source>
        <dbReference type="ARBA" id="ARBA00022574"/>
    </source>
</evidence>
<dbReference type="PANTHER" id="PTHR45625">
    <property type="entry name" value="PEPTIDYL-PROLYL CIS-TRANS ISOMERASE-RELATED"/>
    <property type="match status" value="1"/>
</dbReference>
<dbReference type="Gene3D" id="2.130.10.10">
    <property type="entry name" value="YVTN repeat-like/Quinoprotein amine dehydrogenase"/>
    <property type="match status" value="1"/>
</dbReference>
<keyword evidence="3" id="KW-0853">WD repeat</keyword>
<dbReference type="InterPro" id="IPR020892">
    <property type="entry name" value="Cyclophilin-type_PPIase_CS"/>
</dbReference>
<dbReference type="PRINTS" id="PR00153">
    <property type="entry name" value="CSAPPISMRASE"/>
</dbReference>
<feature type="domain" description="PPIase cyclophilin-type" evidence="7">
    <location>
        <begin position="357"/>
        <end position="483"/>
    </location>
</feature>
<evidence type="ECO:0000313" key="8">
    <source>
        <dbReference type="EMBL" id="EMG49447.1"/>
    </source>
</evidence>
<dbReference type="AlphaFoldDB" id="M3HPN9"/>
<dbReference type="InterPro" id="IPR029000">
    <property type="entry name" value="Cyclophilin-like_dom_sf"/>
</dbReference>
<dbReference type="EC" id="5.2.1.8" evidence="2"/>
<keyword evidence="4" id="KW-0677">Repeat</keyword>
<dbReference type="PROSITE" id="PS00170">
    <property type="entry name" value="CSA_PPIASE_1"/>
    <property type="match status" value="1"/>
</dbReference>
<evidence type="ECO:0000256" key="4">
    <source>
        <dbReference type="ARBA" id="ARBA00022737"/>
    </source>
</evidence>
<dbReference type="GO" id="GO:0005634">
    <property type="term" value="C:nucleus"/>
    <property type="evidence" value="ECO:0007669"/>
    <property type="project" value="UniProtKB-ARBA"/>
</dbReference>
<sequence>MSSSTLKRKHGTIFTEPISNDGTISASTIFKEIIITGSTTGIVKFYIIDEDNDDSFKCIKTFNPHQGNKITRLITNESSLASFAEGDNIVNIYDMNTLDMIYMVDITEKSQLPSKYASSWYHEHIVITNDDHNWIYYSTEDEDDMEIGRTPHDAKITHIVYVLDYGCFVSVDEKGFIEIWNPVNGQFPSVCRFKVKSETDLFFFRKNKIVVDYLGYFENRNLIVVGHEGGFKLFDITTGKIVDSVDNPRVLNSNIILEGNEVYYSTPTGIQVYNLKKKSDIRSIRLPEDGYYLGLLRDDDEGSSVDSSLLMPGAAFDESKFNSTAQPTLIATGKERIYNLSNITNETRKKAKLKNDEYSKVTLHTTKGDIKLKLFPEYAPKTVENFLTLCKRKYYNNVIFHRVIRDFMIQTGDPKGDGTGGESCWGGYFEDEFSDQISHEEYIVSMANAGPNTNGSQFFITTGDVQFLDNKHTIFAKVISGFEELFCRLH</sequence>
<accession>M3HPN9</accession>
<dbReference type="InterPro" id="IPR044666">
    <property type="entry name" value="Cyclophilin_A-like"/>
</dbReference>
<evidence type="ECO:0000256" key="1">
    <source>
        <dbReference type="ARBA" id="ARBA00000971"/>
    </source>
</evidence>
<dbReference type="Proteomes" id="UP000011777">
    <property type="component" value="Unassembled WGS sequence"/>
</dbReference>
<dbReference type="eggNOG" id="KOG0882">
    <property type="taxonomic scope" value="Eukaryota"/>
</dbReference>
<evidence type="ECO:0000256" key="6">
    <source>
        <dbReference type="ARBA" id="ARBA00023235"/>
    </source>
</evidence>
<dbReference type="InterPro" id="IPR002130">
    <property type="entry name" value="Cyclophilin-type_PPIase_dom"/>
</dbReference>
<reference evidence="8 9" key="1">
    <citation type="submission" date="2013-02" db="EMBL/GenBank/DDBJ databases">
        <title>Genome sequence of Candida maltosa Xu316, a potential industrial strain for xylitol and ethanol production.</title>
        <authorList>
            <person name="Yu J."/>
            <person name="Wang Q."/>
            <person name="Geng X."/>
            <person name="Bao W."/>
            <person name="He P."/>
            <person name="Cai J."/>
        </authorList>
    </citation>
    <scope>NUCLEOTIDE SEQUENCE [LARGE SCALE GENOMIC DNA]</scope>
    <source>
        <strain evidence="9">Xu316</strain>
    </source>
</reference>
<evidence type="ECO:0000256" key="5">
    <source>
        <dbReference type="ARBA" id="ARBA00023110"/>
    </source>
</evidence>